<evidence type="ECO:0000313" key="1">
    <source>
        <dbReference type="EMBL" id="KAF5585843.1"/>
    </source>
</evidence>
<dbReference type="Proteomes" id="UP000547976">
    <property type="component" value="Unassembled WGS sequence"/>
</dbReference>
<dbReference type="GeneID" id="59311795"/>
<keyword evidence="2" id="KW-1185">Reference proteome</keyword>
<comment type="caution">
    <text evidence="1">The sequence shown here is derived from an EMBL/GenBank/DDBJ whole genome shotgun (WGS) entry which is preliminary data.</text>
</comment>
<organism evidence="1 2">
    <name type="scientific">Gibberella subglutinans</name>
    <name type="common">Fusarium subglutinans</name>
    <dbReference type="NCBI Taxonomy" id="42677"/>
    <lineage>
        <taxon>Eukaryota</taxon>
        <taxon>Fungi</taxon>
        <taxon>Dikarya</taxon>
        <taxon>Ascomycota</taxon>
        <taxon>Pezizomycotina</taxon>
        <taxon>Sordariomycetes</taxon>
        <taxon>Hypocreomycetidae</taxon>
        <taxon>Hypocreales</taxon>
        <taxon>Nectriaceae</taxon>
        <taxon>Fusarium</taxon>
        <taxon>Fusarium fujikuroi species complex</taxon>
    </lineage>
</organism>
<dbReference type="RefSeq" id="XP_036532217.1">
    <property type="nucleotide sequence ID" value="XM_036677077.1"/>
</dbReference>
<gene>
    <name evidence="1" type="ORF">FSUBG_12302</name>
</gene>
<reference evidence="1 2" key="1">
    <citation type="submission" date="2020-05" db="EMBL/GenBank/DDBJ databases">
        <title>Identification and distribution of gene clusters putatively required for synthesis of sphingolipid metabolism inhibitors in phylogenetically diverse species of the filamentous fungus Fusarium.</title>
        <authorList>
            <person name="Kim H.-S."/>
            <person name="Busman M."/>
            <person name="Brown D.W."/>
            <person name="Divon H."/>
            <person name="Uhlig S."/>
            <person name="Proctor R.H."/>
        </authorList>
    </citation>
    <scope>NUCLEOTIDE SEQUENCE [LARGE SCALE GENOMIC DNA]</scope>
    <source>
        <strain evidence="1 2">NRRL 66333</strain>
    </source>
</reference>
<evidence type="ECO:0000313" key="2">
    <source>
        <dbReference type="Proteomes" id="UP000547976"/>
    </source>
</evidence>
<accession>A0A8H5L6Z6</accession>
<dbReference type="AlphaFoldDB" id="A0A8H5L6Z6"/>
<evidence type="ECO:0008006" key="3">
    <source>
        <dbReference type="Google" id="ProtNLM"/>
    </source>
</evidence>
<proteinExistence type="predicted"/>
<dbReference type="OrthoDB" id="5105256at2759"/>
<protein>
    <recommendedName>
        <fullName evidence="3">Apple domain-containing protein</fullName>
    </recommendedName>
</protein>
<name>A0A8H5L6Z6_GIBSU</name>
<sequence>MPGATTISTPSAFTPIFSSLPNSAAKKKKRHAIRGAASPLTLKSKRVPKTSLKTPPKTYPKQVNCLTTVTSWVRSTVIRTATKAHFVTRDPITTTISTTKTLTSSSWLSTPDALSTSWTTSTIPSTYVTTSTTTTWSTSTNTVVVPTYTATVYAQCVNTNGNGVPNNIAGSVNTFGVQAALVPYAQGYYQAFSGSAATAQDCCNACAALPLCAMSEFDIRSQAGRKCLLIVSTHATCAFGDYTGQATLTVSGQTIAADTGMFLINGNSST</sequence>
<dbReference type="EMBL" id="JAAOAV010000261">
    <property type="protein sequence ID" value="KAF5585843.1"/>
    <property type="molecule type" value="Genomic_DNA"/>
</dbReference>